<dbReference type="Proteomes" id="UP000799424">
    <property type="component" value="Unassembled WGS sequence"/>
</dbReference>
<accession>A0A6A6ZPV1</accession>
<keyword evidence="2" id="KW-1185">Reference proteome</keyword>
<name>A0A6A6ZPV1_9PLEO</name>
<dbReference type="OrthoDB" id="3779652at2759"/>
<reference evidence="1" key="1">
    <citation type="journal article" date="2020" name="Stud. Mycol.">
        <title>101 Dothideomycetes genomes: a test case for predicting lifestyles and emergence of pathogens.</title>
        <authorList>
            <person name="Haridas S."/>
            <person name="Albert R."/>
            <person name="Binder M."/>
            <person name="Bloem J."/>
            <person name="Labutti K."/>
            <person name="Salamov A."/>
            <person name="Andreopoulos B."/>
            <person name="Baker S."/>
            <person name="Barry K."/>
            <person name="Bills G."/>
            <person name="Bluhm B."/>
            <person name="Cannon C."/>
            <person name="Castanera R."/>
            <person name="Culley D."/>
            <person name="Daum C."/>
            <person name="Ezra D."/>
            <person name="Gonzalez J."/>
            <person name="Henrissat B."/>
            <person name="Kuo A."/>
            <person name="Liang C."/>
            <person name="Lipzen A."/>
            <person name="Lutzoni F."/>
            <person name="Magnuson J."/>
            <person name="Mondo S."/>
            <person name="Nolan M."/>
            <person name="Ohm R."/>
            <person name="Pangilinan J."/>
            <person name="Park H.-J."/>
            <person name="Ramirez L."/>
            <person name="Alfaro M."/>
            <person name="Sun H."/>
            <person name="Tritt A."/>
            <person name="Yoshinaga Y."/>
            <person name="Zwiers L.-H."/>
            <person name="Turgeon B."/>
            <person name="Goodwin S."/>
            <person name="Spatafora J."/>
            <person name="Crous P."/>
            <person name="Grigoriev I."/>
        </authorList>
    </citation>
    <scope>NUCLEOTIDE SEQUENCE</scope>
    <source>
        <strain evidence="1">CBS 113818</strain>
    </source>
</reference>
<protein>
    <submittedName>
        <fullName evidence="1">Uncharacterized protein</fullName>
    </submittedName>
</protein>
<gene>
    <name evidence="1" type="ORF">CC86DRAFT_423282</name>
</gene>
<dbReference type="EMBL" id="MU006233">
    <property type="protein sequence ID" value="KAF2823141.1"/>
    <property type="molecule type" value="Genomic_DNA"/>
</dbReference>
<dbReference type="AlphaFoldDB" id="A0A6A6ZPV1"/>
<proteinExistence type="predicted"/>
<organism evidence="1 2">
    <name type="scientific">Ophiobolus disseminans</name>
    <dbReference type="NCBI Taxonomy" id="1469910"/>
    <lineage>
        <taxon>Eukaryota</taxon>
        <taxon>Fungi</taxon>
        <taxon>Dikarya</taxon>
        <taxon>Ascomycota</taxon>
        <taxon>Pezizomycotina</taxon>
        <taxon>Dothideomycetes</taxon>
        <taxon>Pleosporomycetidae</taxon>
        <taxon>Pleosporales</taxon>
        <taxon>Pleosporineae</taxon>
        <taxon>Phaeosphaeriaceae</taxon>
        <taxon>Ophiobolus</taxon>
    </lineage>
</organism>
<evidence type="ECO:0000313" key="1">
    <source>
        <dbReference type="EMBL" id="KAF2823141.1"/>
    </source>
</evidence>
<sequence>MKNQLREGMLSVPEAKTPDFCHSLRLALWQKNILDGWISRLEKVISVTHESFEEYYESETAGHMDAVTLKRADELTHLNALFGKLTLLATEIYNECIDTWKSETEEIGLGLRPPLAGLTISDWEIPTPVRIAIRFSSEKSEETYPCFHLTACYEPGNKTNYTTRGNVQRVLEKVQGTSNKNCDPSFVCIQYHAQENTRMTLPLGKILKEKPHLLHNMAWRTERPDIVYSISEWALLLWNTPWFQQLCCYVLTIEVNPVPLGCATQILSVRPQEQCQCRGHTSKLKNLGLVLAQLVLGTSIRLAADDESAGYEHSSNGSWEPISLAVLNEKILLLTGSALVQQAIYFCLRSEPELPSGDFKMGYLYMCIDKIF</sequence>
<evidence type="ECO:0000313" key="2">
    <source>
        <dbReference type="Proteomes" id="UP000799424"/>
    </source>
</evidence>
<feature type="non-terminal residue" evidence="1">
    <location>
        <position position="372"/>
    </location>
</feature>